<evidence type="ECO:0000256" key="5">
    <source>
        <dbReference type="ARBA" id="ARBA00023136"/>
    </source>
</evidence>
<dbReference type="OrthoDB" id="5329005at2"/>
<feature type="domain" description="Prepilin type IV endopeptidase peptidase" evidence="7">
    <location>
        <begin position="14"/>
        <end position="111"/>
    </location>
</feature>
<accession>U2YAN9</accession>
<dbReference type="Pfam" id="PF01478">
    <property type="entry name" value="Peptidase_A24"/>
    <property type="match status" value="1"/>
</dbReference>
<gene>
    <name evidence="8" type="primary">cpaA</name>
    <name evidence="8" type="ORF">NT2_09_00990</name>
</gene>
<comment type="caution">
    <text evidence="8">The sequence shown here is derived from an EMBL/GenBank/DDBJ whole genome shotgun (WGS) entry which is preliminary data.</text>
</comment>
<dbReference type="InterPro" id="IPR052218">
    <property type="entry name" value="Preflagellin_Peptidase"/>
</dbReference>
<keyword evidence="8" id="KW-0378">Hydrolase</keyword>
<feature type="transmembrane region" description="Helical" evidence="6">
    <location>
        <begin position="29"/>
        <end position="45"/>
    </location>
</feature>
<dbReference type="PANTHER" id="PTHR36506:SF1">
    <property type="entry name" value="PREFLAGELLIN PEPTIDASE"/>
    <property type="match status" value="1"/>
</dbReference>
<feature type="transmembrane region" description="Helical" evidence="6">
    <location>
        <begin position="51"/>
        <end position="70"/>
    </location>
</feature>
<comment type="subcellular location">
    <subcellularLocation>
        <location evidence="1">Cell membrane</location>
        <topology evidence="1">Multi-pass membrane protein</topology>
    </subcellularLocation>
</comment>
<dbReference type="EMBL" id="BASZ01000009">
    <property type="protein sequence ID" value="GAD50491.1"/>
    <property type="molecule type" value="Genomic_DNA"/>
</dbReference>
<dbReference type="KEGG" id="ntd:EGO55_05130"/>
<dbReference type="GO" id="GO:0005886">
    <property type="term" value="C:plasma membrane"/>
    <property type="evidence" value="ECO:0007669"/>
    <property type="project" value="UniProtKB-SubCell"/>
</dbReference>
<evidence type="ECO:0000259" key="7">
    <source>
        <dbReference type="Pfam" id="PF01478"/>
    </source>
</evidence>
<organism evidence="8 9">
    <name type="scientific">Caenibius tardaugens NBRC 16725</name>
    <dbReference type="NCBI Taxonomy" id="1219035"/>
    <lineage>
        <taxon>Bacteria</taxon>
        <taxon>Pseudomonadati</taxon>
        <taxon>Pseudomonadota</taxon>
        <taxon>Alphaproteobacteria</taxon>
        <taxon>Sphingomonadales</taxon>
        <taxon>Erythrobacteraceae</taxon>
        <taxon>Caenibius</taxon>
    </lineage>
</organism>
<proteinExistence type="predicted"/>
<feature type="transmembrane region" description="Helical" evidence="6">
    <location>
        <begin position="82"/>
        <end position="115"/>
    </location>
</feature>
<evidence type="ECO:0000256" key="1">
    <source>
        <dbReference type="ARBA" id="ARBA00004651"/>
    </source>
</evidence>
<protein>
    <submittedName>
        <fullName evidence="8">Flp pilus assembly protein protease</fullName>
    </submittedName>
</protein>
<keyword evidence="9" id="KW-1185">Reference proteome</keyword>
<keyword evidence="8" id="KW-0645">Protease</keyword>
<evidence type="ECO:0000313" key="9">
    <source>
        <dbReference type="Proteomes" id="UP000016568"/>
    </source>
</evidence>
<dbReference type="InterPro" id="IPR000045">
    <property type="entry name" value="Prepilin_IV_endopep_pep"/>
</dbReference>
<sequence length="160" mass="16631">MNVVAVFWLPVVVGALGALMDIRTRRLPNLLCAVLACAGLVALALHGGTIAVASALLHAAIALCVGLLLFRLRMVGGGDVKFYVASACAIPLAEAPMLLLWTSVSGFLLVILMLLKRFVAGKVLSLGYWNVPYGVAIAAGLALSLFLKSEGLMGLSSGLR</sequence>
<dbReference type="RefSeq" id="WP_021691309.1">
    <property type="nucleotide sequence ID" value="NZ_BASZ01000009.1"/>
</dbReference>
<reference evidence="8 9" key="1">
    <citation type="submission" date="2013-09" db="EMBL/GenBank/DDBJ databases">
        <title>Whole genome shotgun sequence of Novosphingobium tardaugens NBRC 16725.</title>
        <authorList>
            <person name="Isaki S."/>
            <person name="Hosoyama A."/>
            <person name="Tsuchikane K."/>
            <person name="Katsumata H."/>
            <person name="Ando Y."/>
            <person name="Yamazaki S."/>
            <person name="Fujita N."/>
        </authorList>
    </citation>
    <scope>NUCLEOTIDE SEQUENCE [LARGE SCALE GENOMIC DNA]</scope>
    <source>
        <strain evidence="8 9">NBRC 16725</strain>
    </source>
</reference>
<evidence type="ECO:0000256" key="2">
    <source>
        <dbReference type="ARBA" id="ARBA00022475"/>
    </source>
</evidence>
<feature type="transmembrane region" description="Helical" evidence="6">
    <location>
        <begin position="127"/>
        <end position="147"/>
    </location>
</feature>
<evidence type="ECO:0000256" key="3">
    <source>
        <dbReference type="ARBA" id="ARBA00022692"/>
    </source>
</evidence>
<feature type="transmembrane region" description="Helical" evidence="6">
    <location>
        <begin position="6"/>
        <end position="22"/>
    </location>
</feature>
<keyword evidence="4 6" id="KW-1133">Transmembrane helix</keyword>
<dbReference type="PANTHER" id="PTHR36506">
    <property type="entry name" value="PREFLAGELLIN PEPTIDASE"/>
    <property type="match status" value="1"/>
</dbReference>
<dbReference type="GO" id="GO:0006508">
    <property type="term" value="P:proteolysis"/>
    <property type="evidence" value="ECO:0007669"/>
    <property type="project" value="UniProtKB-KW"/>
</dbReference>
<name>U2YAN9_9SPHN</name>
<dbReference type="AlphaFoldDB" id="U2YAN9"/>
<keyword evidence="5 6" id="KW-0472">Membrane</keyword>
<dbReference type="Proteomes" id="UP000016568">
    <property type="component" value="Unassembled WGS sequence"/>
</dbReference>
<evidence type="ECO:0000256" key="4">
    <source>
        <dbReference type="ARBA" id="ARBA00022989"/>
    </source>
</evidence>
<evidence type="ECO:0000313" key="8">
    <source>
        <dbReference type="EMBL" id="GAD50491.1"/>
    </source>
</evidence>
<dbReference type="Gene3D" id="1.20.120.1220">
    <property type="match status" value="1"/>
</dbReference>
<keyword evidence="2" id="KW-1003">Cell membrane</keyword>
<dbReference type="eggNOG" id="COG4960">
    <property type="taxonomic scope" value="Bacteria"/>
</dbReference>
<keyword evidence="3 6" id="KW-0812">Transmembrane</keyword>
<evidence type="ECO:0000256" key="6">
    <source>
        <dbReference type="SAM" id="Phobius"/>
    </source>
</evidence>
<dbReference type="GO" id="GO:0004190">
    <property type="term" value="F:aspartic-type endopeptidase activity"/>
    <property type="evidence" value="ECO:0007669"/>
    <property type="project" value="InterPro"/>
</dbReference>